<sequence>MSLGETIVYEDDVSCKFVMKNYFNEKQIERDVLWKKDKMHAYCSCNKFEFESIPCCHVLSILRRGTILLLPDRYILKRWSKGVRKDAFVDVVESGGSDGVNQCLARQSLVMYVCRAY</sequence>
<proteinExistence type="predicted"/>
<protein>
    <submittedName>
        <fullName evidence="1">Uncharacterized protein</fullName>
    </submittedName>
</protein>
<evidence type="ECO:0000313" key="2">
    <source>
        <dbReference type="Proteomes" id="UP001234297"/>
    </source>
</evidence>
<name>A0ACC2LFI3_PERAE</name>
<comment type="caution">
    <text evidence="1">The sequence shown here is derived from an EMBL/GenBank/DDBJ whole genome shotgun (WGS) entry which is preliminary data.</text>
</comment>
<reference evidence="1 2" key="1">
    <citation type="journal article" date="2022" name="Hortic Res">
        <title>A haplotype resolved chromosomal level avocado genome allows analysis of novel avocado genes.</title>
        <authorList>
            <person name="Nath O."/>
            <person name="Fletcher S.J."/>
            <person name="Hayward A."/>
            <person name="Shaw L.M."/>
            <person name="Masouleh A.K."/>
            <person name="Furtado A."/>
            <person name="Henry R.J."/>
            <person name="Mitter N."/>
        </authorList>
    </citation>
    <scope>NUCLEOTIDE SEQUENCE [LARGE SCALE GENOMIC DNA]</scope>
    <source>
        <strain evidence="2">cv. Hass</strain>
    </source>
</reference>
<accession>A0ACC2LFI3</accession>
<gene>
    <name evidence="1" type="ORF">MRB53_025535</name>
</gene>
<dbReference type="Proteomes" id="UP001234297">
    <property type="component" value="Chromosome 8"/>
</dbReference>
<keyword evidence="2" id="KW-1185">Reference proteome</keyword>
<evidence type="ECO:0000313" key="1">
    <source>
        <dbReference type="EMBL" id="KAJ8632199.1"/>
    </source>
</evidence>
<organism evidence="1 2">
    <name type="scientific">Persea americana</name>
    <name type="common">Avocado</name>
    <dbReference type="NCBI Taxonomy" id="3435"/>
    <lineage>
        <taxon>Eukaryota</taxon>
        <taxon>Viridiplantae</taxon>
        <taxon>Streptophyta</taxon>
        <taxon>Embryophyta</taxon>
        <taxon>Tracheophyta</taxon>
        <taxon>Spermatophyta</taxon>
        <taxon>Magnoliopsida</taxon>
        <taxon>Magnoliidae</taxon>
        <taxon>Laurales</taxon>
        <taxon>Lauraceae</taxon>
        <taxon>Persea</taxon>
    </lineage>
</organism>
<dbReference type="EMBL" id="CM056816">
    <property type="protein sequence ID" value="KAJ8632199.1"/>
    <property type="molecule type" value="Genomic_DNA"/>
</dbReference>